<keyword evidence="3" id="KW-0804">Transcription</keyword>
<evidence type="ECO:0000256" key="2">
    <source>
        <dbReference type="ARBA" id="ARBA00023125"/>
    </source>
</evidence>
<dbReference type="Pfam" id="PF16925">
    <property type="entry name" value="TetR_C_13"/>
    <property type="match status" value="1"/>
</dbReference>
<dbReference type="AlphaFoldDB" id="A0A0R2SC86"/>
<keyword evidence="2 4" id="KW-0238">DNA-binding</keyword>
<evidence type="ECO:0000256" key="3">
    <source>
        <dbReference type="ARBA" id="ARBA00023163"/>
    </source>
</evidence>
<dbReference type="EMBL" id="LIBB01000274">
    <property type="protein sequence ID" value="KRO70923.1"/>
    <property type="molecule type" value="Genomic_DNA"/>
</dbReference>
<comment type="caution">
    <text evidence="6">The sequence shown here is derived from an EMBL/GenBank/DDBJ whole genome shotgun (WGS) entry which is preliminary data.</text>
</comment>
<evidence type="ECO:0000313" key="6">
    <source>
        <dbReference type="EMBL" id="KRO70923.1"/>
    </source>
</evidence>
<evidence type="ECO:0000256" key="1">
    <source>
        <dbReference type="ARBA" id="ARBA00023015"/>
    </source>
</evidence>
<dbReference type="Pfam" id="PF00440">
    <property type="entry name" value="TetR_N"/>
    <property type="match status" value="1"/>
</dbReference>
<feature type="DNA-binding region" description="H-T-H motif" evidence="4">
    <location>
        <begin position="30"/>
        <end position="49"/>
    </location>
</feature>
<gene>
    <name evidence="6" type="ORF">ABR69_00645</name>
</gene>
<dbReference type="SUPFAM" id="SSF48498">
    <property type="entry name" value="Tetracyclin repressor-like, C-terminal domain"/>
    <property type="match status" value="1"/>
</dbReference>
<proteinExistence type="predicted"/>
<dbReference type="InterPro" id="IPR001647">
    <property type="entry name" value="HTH_TetR"/>
</dbReference>
<dbReference type="PROSITE" id="PS50977">
    <property type="entry name" value="HTH_TETR_2"/>
    <property type="match status" value="1"/>
</dbReference>
<name>A0A0R2SC86_9GAMM</name>
<dbReference type="Proteomes" id="UP000051934">
    <property type="component" value="Unassembled WGS sequence"/>
</dbReference>
<dbReference type="InterPro" id="IPR011075">
    <property type="entry name" value="TetR_C"/>
</dbReference>
<dbReference type="PANTHER" id="PTHR47506:SF1">
    <property type="entry name" value="HTH-TYPE TRANSCRIPTIONAL REGULATOR YJDC"/>
    <property type="match status" value="1"/>
</dbReference>
<reference evidence="6 7" key="1">
    <citation type="submission" date="2015-10" db="EMBL/GenBank/DDBJ databases">
        <title>Metagenome-Assembled Genomes uncover a global brackish microbiome.</title>
        <authorList>
            <person name="Hugerth L.W."/>
            <person name="Larsson J."/>
            <person name="Alneberg J."/>
            <person name="Lindh M.V."/>
            <person name="Legrand C."/>
            <person name="Pinhassi J."/>
            <person name="Andersson A.F."/>
        </authorList>
    </citation>
    <scope>NUCLEOTIDE SEQUENCE [LARGE SCALE GENOMIC DNA]</scope>
    <source>
        <strain evidence="6">BACL4 MAG-120507-bin80</strain>
    </source>
</reference>
<dbReference type="Gene3D" id="1.10.10.60">
    <property type="entry name" value="Homeodomain-like"/>
    <property type="match status" value="1"/>
</dbReference>
<keyword evidence="1" id="KW-0805">Transcription regulation</keyword>
<dbReference type="SUPFAM" id="SSF46689">
    <property type="entry name" value="Homeodomain-like"/>
    <property type="match status" value="1"/>
</dbReference>
<accession>A0A0R2SC86</accession>
<sequence length="196" mass="20920">MAGRPREFEVGAARDAAMQLFWTKGYEATSLSDLLSAMGLSKSSFYQTFESKHVLFEQCLVRYGELLINDMRGGMAAAPNALAFIHGALTGISKETRDPRGRRGCLMMNTAAEFAQSDPGIARCVTAGMDASRAVFTEAVAAAQVDGEIDAKANTEALADYLVTTVIGLKTQVKAGASSKQIRSIAELSVAALQRM</sequence>
<dbReference type="PANTHER" id="PTHR47506">
    <property type="entry name" value="TRANSCRIPTIONAL REGULATORY PROTEIN"/>
    <property type="match status" value="1"/>
</dbReference>
<organism evidence="6 7">
    <name type="scientific">OM182 bacterium BACL3 MAG-120507-bin80</name>
    <dbReference type="NCBI Taxonomy" id="1655577"/>
    <lineage>
        <taxon>Bacteria</taxon>
        <taxon>Pseudomonadati</taxon>
        <taxon>Pseudomonadota</taxon>
        <taxon>Gammaproteobacteria</taxon>
        <taxon>OMG group</taxon>
        <taxon>OM182 clade</taxon>
    </lineage>
</organism>
<evidence type="ECO:0000259" key="5">
    <source>
        <dbReference type="PROSITE" id="PS50977"/>
    </source>
</evidence>
<dbReference type="Gene3D" id="1.10.357.10">
    <property type="entry name" value="Tetracycline Repressor, domain 2"/>
    <property type="match status" value="1"/>
</dbReference>
<dbReference type="GO" id="GO:0003677">
    <property type="term" value="F:DNA binding"/>
    <property type="evidence" value="ECO:0007669"/>
    <property type="project" value="UniProtKB-UniRule"/>
</dbReference>
<dbReference type="InterPro" id="IPR009057">
    <property type="entry name" value="Homeodomain-like_sf"/>
</dbReference>
<evidence type="ECO:0000256" key="4">
    <source>
        <dbReference type="PROSITE-ProRule" id="PRU00335"/>
    </source>
</evidence>
<dbReference type="InterPro" id="IPR036271">
    <property type="entry name" value="Tet_transcr_reg_TetR-rel_C_sf"/>
</dbReference>
<feature type="domain" description="HTH tetR-type" evidence="5">
    <location>
        <begin position="7"/>
        <end position="67"/>
    </location>
</feature>
<protein>
    <recommendedName>
        <fullName evidence="5">HTH tetR-type domain-containing protein</fullName>
    </recommendedName>
</protein>
<evidence type="ECO:0000313" key="7">
    <source>
        <dbReference type="Proteomes" id="UP000051934"/>
    </source>
</evidence>